<keyword evidence="9 16" id="KW-0547">Nucleotide-binding</keyword>
<dbReference type="GO" id="GO:0046872">
    <property type="term" value="F:metal ion binding"/>
    <property type="evidence" value="ECO:0007669"/>
    <property type="project" value="UniProtKB-KW"/>
</dbReference>
<dbReference type="HAMAP" id="MF_01274">
    <property type="entry name" value="Pantothen_kinase_3"/>
    <property type="match status" value="1"/>
</dbReference>
<dbReference type="InterPro" id="IPR004619">
    <property type="entry name" value="Type_III_PanK"/>
</dbReference>
<name>D2MNC3_9FIRM</name>
<keyword evidence="13 16" id="KW-0173">Coenzyme A biosynthesis</keyword>
<dbReference type="EC" id="2.7.1.33" evidence="6 16"/>
<keyword evidence="11 16" id="KW-0067">ATP-binding</keyword>
<dbReference type="Proteomes" id="UP000005017">
    <property type="component" value="Unassembled WGS sequence"/>
</dbReference>
<protein>
    <recommendedName>
        <fullName evidence="15 16">Type III pantothenate kinase</fullName>
        <ecNumber evidence="6 16">2.7.1.33</ecNumber>
    </recommendedName>
    <alternativeName>
        <fullName evidence="16">PanK-III</fullName>
    </alternativeName>
    <alternativeName>
        <fullName evidence="16">Pantothenic acid kinase</fullName>
    </alternativeName>
</protein>
<evidence type="ECO:0000256" key="13">
    <source>
        <dbReference type="ARBA" id="ARBA00022993"/>
    </source>
</evidence>
<feature type="binding site" evidence="16">
    <location>
        <begin position="107"/>
        <end position="110"/>
    </location>
    <ligand>
        <name>substrate</name>
    </ligand>
</feature>
<dbReference type="NCBIfam" id="NF009855">
    <property type="entry name" value="PRK13321.1"/>
    <property type="match status" value="1"/>
</dbReference>
<evidence type="ECO:0000256" key="11">
    <source>
        <dbReference type="ARBA" id="ARBA00022840"/>
    </source>
</evidence>
<keyword evidence="10 16" id="KW-0418">Kinase</keyword>
<evidence type="ECO:0000313" key="18">
    <source>
        <dbReference type="Proteomes" id="UP000005017"/>
    </source>
</evidence>
<evidence type="ECO:0000256" key="15">
    <source>
        <dbReference type="ARBA" id="ARBA00040883"/>
    </source>
</evidence>
<dbReference type="GO" id="GO:0005737">
    <property type="term" value="C:cytoplasm"/>
    <property type="evidence" value="ECO:0007669"/>
    <property type="project" value="UniProtKB-SubCell"/>
</dbReference>
<comment type="function">
    <text evidence="16">Catalyzes the phosphorylation of pantothenate (Pan), the first step in CoA biosynthesis.</text>
</comment>
<evidence type="ECO:0000256" key="1">
    <source>
        <dbReference type="ARBA" id="ARBA00001206"/>
    </source>
</evidence>
<evidence type="ECO:0000256" key="12">
    <source>
        <dbReference type="ARBA" id="ARBA00022958"/>
    </source>
</evidence>
<dbReference type="CDD" id="cd24015">
    <property type="entry name" value="ASKHA_NBD_PanK-III"/>
    <property type="match status" value="1"/>
</dbReference>
<dbReference type="OrthoDB" id="9804707at2"/>
<evidence type="ECO:0000256" key="8">
    <source>
        <dbReference type="ARBA" id="ARBA00022679"/>
    </source>
</evidence>
<evidence type="ECO:0000256" key="5">
    <source>
        <dbReference type="ARBA" id="ARBA00011738"/>
    </source>
</evidence>
<evidence type="ECO:0000256" key="7">
    <source>
        <dbReference type="ARBA" id="ARBA00022490"/>
    </source>
</evidence>
<dbReference type="eggNOG" id="COG1521">
    <property type="taxonomic scope" value="Bacteria"/>
</dbReference>
<dbReference type="NCBIfam" id="NF009848">
    <property type="entry name" value="PRK13318.1-6"/>
    <property type="match status" value="1"/>
</dbReference>
<evidence type="ECO:0000256" key="6">
    <source>
        <dbReference type="ARBA" id="ARBA00012102"/>
    </source>
</evidence>
<evidence type="ECO:0000256" key="9">
    <source>
        <dbReference type="ARBA" id="ARBA00022741"/>
    </source>
</evidence>
<gene>
    <name evidence="16" type="primary">coaX</name>
    <name evidence="17" type="ORF">HMPREF9013_0147</name>
</gene>
<accession>D2MNC3</accession>
<dbReference type="GO" id="GO:0015937">
    <property type="term" value="P:coenzyme A biosynthetic process"/>
    <property type="evidence" value="ECO:0007669"/>
    <property type="project" value="UniProtKB-UniRule"/>
</dbReference>
<feature type="binding site" evidence="16">
    <location>
        <position position="129"/>
    </location>
    <ligand>
        <name>K(+)</name>
        <dbReference type="ChEBI" id="CHEBI:29103"/>
    </ligand>
</feature>
<comment type="caution">
    <text evidence="16">Lacks conserved residue(s) required for the propagation of feature annotation.</text>
</comment>
<dbReference type="SUPFAM" id="SSF53067">
    <property type="entry name" value="Actin-like ATPase domain"/>
    <property type="match status" value="2"/>
</dbReference>
<feature type="binding site" evidence="16">
    <location>
        <position position="132"/>
    </location>
    <ligand>
        <name>ATP</name>
        <dbReference type="ChEBI" id="CHEBI:30616"/>
    </ligand>
</feature>
<keyword evidence="8 16" id="KW-0808">Transferase</keyword>
<dbReference type="STRING" id="679192.HMPREF9013_0147"/>
<keyword evidence="16" id="KW-0479">Metal-binding</keyword>
<dbReference type="NCBIfam" id="TIGR00671">
    <property type="entry name" value="baf"/>
    <property type="match status" value="1"/>
</dbReference>
<comment type="caution">
    <text evidence="17">The sequence shown here is derived from an EMBL/GenBank/DDBJ whole genome shotgun (WGS) entry which is preliminary data.</text>
</comment>
<comment type="catalytic activity">
    <reaction evidence="1 16">
        <text>(R)-pantothenate + ATP = (R)-4'-phosphopantothenate + ADP + H(+)</text>
        <dbReference type="Rhea" id="RHEA:16373"/>
        <dbReference type="ChEBI" id="CHEBI:10986"/>
        <dbReference type="ChEBI" id="CHEBI:15378"/>
        <dbReference type="ChEBI" id="CHEBI:29032"/>
        <dbReference type="ChEBI" id="CHEBI:30616"/>
        <dbReference type="ChEBI" id="CHEBI:456216"/>
        <dbReference type="EC" id="2.7.1.33"/>
    </reaction>
</comment>
<dbReference type="GO" id="GO:0005524">
    <property type="term" value="F:ATP binding"/>
    <property type="evidence" value="ECO:0007669"/>
    <property type="project" value="UniProtKB-UniRule"/>
</dbReference>
<sequence>MLVCVDVGNTNIAIALMRDEVIVDRFRLMSKTPRTSDEYGFFLMNLMNQAKVKVEDLEGVILSSVVPKLNYSLTSAFKKYLHCNTMMVDYKMKLNFQLVTPYADQVGADRIVNCAYIHHFHPEGGLVVDFGTATTYDYVDAKGDFKYVIIQPGLGISANALTNQTAQLPEIEIKKPSSILGTSTVTGMQAGIVYGYLGAVKEIIRTAKKELNDETAYVIATGGLGKVMAKELEEIDEYDGDLAYRGMRYLFDQNKENYRKSSEY</sequence>
<keyword evidence="7 16" id="KW-0963">Cytoplasm</keyword>
<dbReference type="UniPathway" id="UPA00241">
    <property type="reaction ID" value="UER00352"/>
</dbReference>
<comment type="subcellular location">
    <subcellularLocation>
        <location evidence="3 16">Cytoplasm</location>
    </subcellularLocation>
</comment>
<evidence type="ECO:0000256" key="10">
    <source>
        <dbReference type="ARBA" id="ARBA00022777"/>
    </source>
</evidence>
<dbReference type="PANTHER" id="PTHR34265">
    <property type="entry name" value="TYPE III PANTOTHENATE KINASE"/>
    <property type="match status" value="1"/>
</dbReference>
<comment type="cofactor">
    <cofactor evidence="16">
        <name>NH4(+)</name>
        <dbReference type="ChEBI" id="CHEBI:28938"/>
    </cofactor>
    <cofactor evidence="16">
        <name>K(+)</name>
        <dbReference type="ChEBI" id="CHEBI:29103"/>
    </cofactor>
    <text evidence="16">A monovalent cation. Ammonium or potassium.</text>
</comment>
<evidence type="ECO:0000256" key="3">
    <source>
        <dbReference type="ARBA" id="ARBA00004496"/>
    </source>
</evidence>
<comment type="cofactor">
    <cofactor evidence="2">
        <name>K(+)</name>
        <dbReference type="ChEBI" id="CHEBI:29103"/>
    </cofactor>
</comment>
<evidence type="ECO:0000256" key="2">
    <source>
        <dbReference type="ARBA" id="ARBA00001958"/>
    </source>
</evidence>
<keyword evidence="12 16" id="KW-0630">Potassium</keyword>
<organism evidence="17 18">
    <name type="scientific">Bulleidia extructa W1219</name>
    <dbReference type="NCBI Taxonomy" id="679192"/>
    <lineage>
        <taxon>Bacteria</taxon>
        <taxon>Bacillati</taxon>
        <taxon>Bacillota</taxon>
        <taxon>Erysipelotrichia</taxon>
        <taxon>Erysipelotrichales</taxon>
        <taxon>Erysipelotrichaceae</taxon>
        <taxon>Bulleidia</taxon>
    </lineage>
</organism>
<reference evidence="18" key="1">
    <citation type="submission" date="2009-12" db="EMBL/GenBank/DDBJ databases">
        <title>Sequence of Clostridiales genomosp. BVAB3 str. UPII9-5.</title>
        <authorList>
            <person name="Madupu R."/>
            <person name="Durkin A.S."/>
            <person name="Torralba M."/>
            <person name="Methe B."/>
            <person name="Sutton G.G."/>
            <person name="Strausberg R.L."/>
            <person name="Nelson K.E."/>
        </authorList>
    </citation>
    <scope>NUCLEOTIDE SEQUENCE [LARGE SCALE GENOMIC DNA]</scope>
    <source>
        <strain evidence="18">W1219</strain>
    </source>
</reference>
<feature type="binding site" evidence="16">
    <location>
        <position position="184"/>
    </location>
    <ligand>
        <name>substrate</name>
    </ligand>
</feature>
<dbReference type="Gene3D" id="3.30.420.40">
    <property type="match status" value="2"/>
</dbReference>
<keyword evidence="18" id="KW-1185">Reference proteome</keyword>
<feature type="active site" description="Proton acceptor" evidence="16">
    <location>
        <position position="109"/>
    </location>
</feature>
<dbReference type="EMBL" id="ADFR01000003">
    <property type="protein sequence ID" value="EFC05945.1"/>
    <property type="molecule type" value="Genomic_DNA"/>
</dbReference>
<evidence type="ECO:0000256" key="16">
    <source>
        <dbReference type="HAMAP-Rule" id="MF_01274"/>
    </source>
</evidence>
<dbReference type="GO" id="GO:0004594">
    <property type="term" value="F:pantothenate kinase activity"/>
    <property type="evidence" value="ECO:0007669"/>
    <property type="project" value="UniProtKB-UniRule"/>
</dbReference>
<comment type="similarity">
    <text evidence="14 16">Belongs to the type III pantothenate kinase family.</text>
</comment>
<evidence type="ECO:0000256" key="14">
    <source>
        <dbReference type="ARBA" id="ARBA00038036"/>
    </source>
</evidence>
<evidence type="ECO:0000256" key="4">
    <source>
        <dbReference type="ARBA" id="ARBA00005225"/>
    </source>
</evidence>
<evidence type="ECO:0000313" key="17">
    <source>
        <dbReference type="EMBL" id="EFC05945.1"/>
    </source>
</evidence>
<dbReference type="InterPro" id="IPR043129">
    <property type="entry name" value="ATPase_NBD"/>
</dbReference>
<comment type="pathway">
    <text evidence="4 16">Cofactor biosynthesis; coenzyme A biosynthesis; CoA from (R)-pantothenate: step 1/5.</text>
</comment>
<comment type="subunit">
    <text evidence="5 16">Homodimer.</text>
</comment>
<dbReference type="AlphaFoldDB" id="D2MNC3"/>
<dbReference type="PANTHER" id="PTHR34265:SF1">
    <property type="entry name" value="TYPE III PANTOTHENATE KINASE"/>
    <property type="match status" value="1"/>
</dbReference>
<dbReference type="Pfam" id="PF03309">
    <property type="entry name" value="Pan_kinase"/>
    <property type="match status" value="1"/>
</dbReference>
<proteinExistence type="inferred from homology"/>
<feature type="binding site" evidence="16">
    <location>
        <begin position="6"/>
        <end position="13"/>
    </location>
    <ligand>
        <name>ATP</name>
        <dbReference type="ChEBI" id="CHEBI:30616"/>
    </ligand>
</feature>
<dbReference type="RefSeq" id="WP_006626894.1">
    <property type="nucleotide sequence ID" value="NZ_ADFR01000003.1"/>
</dbReference>